<evidence type="ECO:0000259" key="1">
    <source>
        <dbReference type="Pfam" id="PF13723"/>
    </source>
</evidence>
<dbReference type="EMBL" id="CP027860">
    <property type="protein sequence ID" value="AVP98932.1"/>
    <property type="molecule type" value="Genomic_DNA"/>
</dbReference>
<organism evidence="2 3">
    <name type="scientific">Ahniella affigens</name>
    <dbReference type="NCBI Taxonomy" id="2021234"/>
    <lineage>
        <taxon>Bacteria</taxon>
        <taxon>Pseudomonadati</taxon>
        <taxon>Pseudomonadota</taxon>
        <taxon>Gammaproteobacteria</taxon>
        <taxon>Lysobacterales</taxon>
        <taxon>Rhodanobacteraceae</taxon>
        <taxon>Ahniella</taxon>
    </lineage>
</organism>
<protein>
    <recommendedName>
        <fullName evidence="1">Beta-ketoacyl synthase-like N-terminal domain-containing protein</fullName>
    </recommendedName>
</protein>
<reference evidence="2 3" key="1">
    <citation type="submission" date="2018-03" db="EMBL/GenBank/DDBJ databases">
        <title>Ahniella affigens gen. nov., sp. nov., a gammaproteobacterium isolated from sandy soil near a stream.</title>
        <authorList>
            <person name="Ko Y."/>
            <person name="Kim J.-H."/>
        </authorList>
    </citation>
    <scope>NUCLEOTIDE SEQUENCE [LARGE SCALE GENOMIC DNA]</scope>
    <source>
        <strain evidence="2 3">D13</strain>
    </source>
</reference>
<dbReference type="KEGG" id="xba:C7S18_17875"/>
<name>A0A2P1PVT2_9GAMM</name>
<accession>A0A2P1PVT2</accession>
<dbReference type="SUPFAM" id="SSF53901">
    <property type="entry name" value="Thiolase-like"/>
    <property type="match status" value="1"/>
</dbReference>
<dbReference type="InterPro" id="IPR016039">
    <property type="entry name" value="Thiolase-like"/>
</dbReference>
<dbReference type="RefSeq" id="WP_106892850.1">
    <property type="nucleotide sequence ID" value="NZ_CP027860.1"/>
</dbReference>
<feature type="domain" description="Beta-ketoacyl synthase-like N-terminal" evidence="1">
    <location>
        <begin position="36"/>
        <end position="206"/>
    </location>
</feature>
<proteinExistence type="predicted"/>
<evidence type="ECO:0000313" key="3">
    <source>
        <dbReference type="Proteomes" id="UP000241074"/>
    </source>
</evidence>
<evidence type="ECO:0000313" key="2">
    <source>
        <dbReference type="EMBL" id="AVP98932.1"/>
    </source>
</evidence>
<dbReference type="OrthoDB" id="9798676at2"/>
<keyword evidence="3" id="KW-1185">Reference proteome</keyword>
<dbReference type="Proteomes" id="UP000241074">
    <property type="component" value="Chromosome"/>
</dbReference>
<dbReference type="InterPro" id="IPR014030">
    <property type="entry name" value="Ketoacyl_synth_N"/>
</dbReference>
<reference evidence="2 3" key="2">
    <citation type="submission" date="2018-03" db="EMBL/GenBank/DDBJ databases">
        <authorList>
            <person name="Keele B.F."/>
        </authorList>
    </citation>
    <scope>NUCLEOTIDE SEQUENCE [LARGE SCALE GENOMIC DNA]</scope>
    <source>
        <strain evidence="2 3">D13</strain>
    </source>
</reference>
<dbReference type="GO" id="GO:0016746">
    <property type="term" value="F:acyltransferase activity"/>
    <property type="evidence" value="ECO:0007669"/>
    <property type="project" value="InterPro"/>
</dbReference>
<dbReference type="Pfam" id="PF13723">
    <property type="entry name" value="Ketoacyl-synt_2"/>
    <property type="match status" value="1"/>
</dbReference>
<sequence>MNALDVAIKSVALHAPYAPNWAAAKALLQGAAEKPEARSARPQNTVLAPTERRRAPDTVAIALYLAETACAEAGISPQTLCSVFASCYGDLAISDYMCDTLASAPNMISPTKFHNSVHNAAVGYWTIGTNCMRASTALCANQATFAEALLETAVQVQSSQEPVLLVCYDIEARGPMAEVCASPIAMGHALVLSPEPLGGEARLQLSIADSALPGLPTNVLRDWHPGHPLTQSLDLFAAFVQPAPAALSFPLSSGRQLHVQVQP</sequence>
<dbReference type="AlphaFoldDB" id="A0A2P1PVT2"/>
<gene>
    <name evidence="2" type="ORF">C7S18_17875</name>
</gene>